<evidence type="ECO:0000256" key="1">
    <source>
        <dbReference type="SAM" id="Phobius"/>
    </source>
</evidence>
<proteinExistence type="predicted"/>
<feature type="transmembrane region" description="Helical" evidence="1">
    <location>
        <begin position="20"/>
        <end position="44"/>
    </location>
</feature>
<evidence type="ECO:0000313" key="3">
    <source>
        <dbReference type="Proteomes" id="UP000798488"/>
    </source>
</evidence>
<name>A0A9D3AYE0_9FIRM</name>
<keyword evidence="3" id="KW-1185">Reference proteome</keyword>
<feature type="transmembrane region" description="Helical" evidence="1">
    <location>
        <begin position="56"/>
        <end position="75"/>
    </location>
</feature>
<sequence>MANFKNEKTTSSPLSLNAIFKGLLAALIITVLGSALLGIIYYVTSIGETTLPLTSSILYYISIFAGSVLAARWAGCKGLVHGIGVALLFMLLSWLIGHFLLHTSLTAGVSLQKAVISCLAGAVGGVLGVGFSR</sequence>
<feature type="transmembrane region" description="Helical" evidence="1">
    <location>
        <begin position="82"/>
        <end position="102"/>
    </location>
</feature>
<dbReference type="AlphaFoldDB" id="A0A9D3AYE0"/>
<organism evidence="2 3">
    <name type="scientific">Sporotomaculum syntrophicum</name>
    <dbReference type="NCBI Taxonomy" id="182264"/>
    <lineage>
        <taxon>Bacteria</taxon>
        <taxon>Bacillati</taxon>
        <taxon>Bacillota</taxon>
        <taxon>Clostridia</taxon>
        <taxon>Eubacteriales</taxon>
        <taxon>Desulfallaceae</taxon>
        <taxon>Sporotomaculum</taxon>
    </lineage>
</organism>
<feature type="transmembrane region" description="Helical" evidence="1">
    <location>
        <begin position="114"/>
        <end position="132"/>
    </location>
</feature>
<dbReference type="InterPro" id="IPR023804">
    <property type="entry name" value="DUF3792_TM"/>
</dbReference>
<dbReference type="Proteomes" id="UP000798488">
    <property type="component" value="Unassembled WGS sequence"/>
</dbReference>
<dbReference type="RefSeq" id="WP_161822728.1">
    <property type="nucleotide sequence ID" value="NZ_LSRS01000005.1"/>
</dbReference>
<keyword evidence="1" id="KW-1133">Transmembrane helix</keyword>
<keyword evidence="1" id="KW-0472">Membrane</keyword>
<dbReference type="NCBIfam" id="TIGR04086">
    <property type="entry name" value="TIGR04086_membr"/>
    <property type="match status" value="1"/>
</dbReference>
<gene>
    <name evidence="2" type="ORF">SPSYN_02452</name>
</gene>
<accession>A0A9D3AYE0</accession>
<evidence type="ECO:0008006" key="4">
    <source>
        <dbReference type="Google" id="ProtNLM"/>
    </source>
</evidence>
<protein>
    <recommendedName>
        <fullName evidence="4">Membrane protein (TIGR04086 family)</fullName>
    </recommendedName>
</protein>
<dbReference type="EMBL" id="LSRS01000005">
    <property type="protein sequence ID" value="KAF1084673.1"/>
    <property type="molecule type" value="Genomic_DNA"/>
</dbReference>
<keyword evidence="1" id="KW-0812">Transmembrane</keyword>
<dbReference type="OrthoDB" id="1807672at2"/>
<reference evidence="2" key="1">
    <citation type="submission" date="2016-02" db="EMBL/GenBank/DDBJ databases">
        <title>Draft Genome Sequence of Sporotomaculum syntrophicum Strain FB, a Syntrophic Benzoate Degrader.</title>
        <authorList>
            <person name="Nobu M.K."/>
            <person name="Narihiro T."/>
            <person name="Qiu Y.-L."/>
            <person name="Ohashi A."/>
            <person name="Liu W.-T."/>
            <person name="Yuji S."/>
        </authorList>
    </citation>
    <scope>NUCLEOTIDE SEQUENCE</scope>
    <source>
        <strain evidence="2">FB</strain>
    </source>
</reference>
<dbReference type="Pfam" id="PF12670">
    <property type="entry name" value="DUF3792"/>
    <property type="match status" value="1"/>
</dbReference>
<comment type="caution">
    <text evidence="2">The sequence shown here is derived from an EMBL/GenBank/DDBJ whole genome shotgun (WGS) entry which is preliminary data.</text>
</comment>
<evidence type="ECO:0000313" key="2">
    <source>
        <dbReference type="EMBL" id="KAF1084673.1"/>
    </source>
</evidence>